<feature type="domain" description="Iron-binding zinc finger CDGSH type" evidence="5">
    <location>
        <begin position="190"/>
        <end position="227"/>
    </location>
</feature>
<evidence type="ECO:0000256" key="1">
    <source>
        <dbReference type="ARBA" id="ARBA00022714"/>
    </source>
</evidence>
<feature type="domain" description="Iron-binding zinc finger CDGSH type" evidence="5">
    <location>
        <begin position="42"/>
        <end position="77"/>
    </location>
</feature>
<dbReference type="InterPro" id="IPR018967">
    <property type="entry name" value="FeS-contain_CDGSH-typ"/>
</dbReference>
<protein>
    <submittedName>
        <fullName evidence="6">CDGSH iron-sulfur domain-containing protein</fullName>
    </submittedName>
</protein>
<dbReference type="InterPro" id="IPR042216">
    <property type="entry name" value="MitoNEET_CISD"/>
</dbReference>
<evidence type="ECO:0000256" key="4">
    <source>
        <dbReference type="ARBA" id="ARBA00023014"/>
    </source>
</evidence>
<organism evidence="6 7">
    <name type="scientific">Kribbella sancticallisti</name>
    <dbReference type="NCBI Taxonomy" id="460087"/>
    <lineage>
        <taxon>Bacteria</taxon>
        <taxon>Bacillati</taxon>
        <taxon>Actinomycetota</taxon>
        <taxon>Actinomycetes</taxon>
        <taxon>Propionibacteriales</taxon>
        <taxon>Kribbellaceae</taxon>
        <taxon>Kribbella</taxon>
    </lineage>
</organism>
<keyword evidence="3" id="KW-0408">Iron</keyword>
<evidence type="ECO:0000313" key="6">
    <source>
        <dbReference type="EMBL" id="GAA1587415.1"/>
    </source>
</evidence>
<evidence type="ECO:0000313" key="7">
    <source>
        <dbReference type="Proteomes" id="UP001500393"/>
    </source>
</evidence>
<dbReference type="PANTHER" id="PTHR46491">
    <property type="entry name" value="CDGSH IRON SULFUR DOMAIN PROTEIN HOMOLOG"/>
    <property type="match status" value="1"/>
</dbReference>
<dbReference type="SMART" id="SM00704">
    <property type="entry name" value="ZnF_CDGSH"/>
    <property type="match status" value="2"/>
</dbReference>
<evidence type="ECO:0000256" key="3">
    <source>
        <dbReference type="ARBA" id="ARBA00023004"/>
    </source>
</evidence>
<proteinExistence type="predicted"/>
<dbReference type="InterPro" id="IPR052950">
    <property type="entry name" value="CISD"/>
</dbReference>
<sequence length="239" mass="26472">MSGDERRRIVVLENGPYVVYGRIPLRRKRKVVAEGNESLSWQTHEDLETEEIYVLCRCGRSGSKPFCDGTHAVVGFDGTESADVRPYEELQHVHDGVGISAQRVGELCIHAAFCIGRTRPIAKMLDDTADSDVRSNVMGRIDHCPSGSYSYALYRGGDSIEPDLPQAISVLEEEDGLASALWVTGDVPVVRADGKPLETRNRMTLCRCGHSANKPLCDGTHRTIGFHDENNQTDWTNDQ</sequence>
<keyword evidence="7" id="KW-1185">Reference proteome</keyword>
<name>A0ABN2DWJ0_9ACTN</name>
<dbReference type="EMBL" id="BAAAOS010000032">
    <property type="protein sequence ID" value="GAA1587415.1"/>
    <property type="molecule type" value="Genomic_DNA"/>
</dbReference>
<comment type="caution">
    <text evidence="6">The sequence shown here is derived from an EMBL/GenBank/DDBJ whole genome shotgun (WGS) entry which is preliminary data.</text>
</comment>
<dbReference type="RefSeq" id="WP_344217177.1">
    <property type="nucleotide sequence ID" value="NZ_BAAAOS010000032.1"/>
</dbReference>
<keyword evidence="2" id="KW-0479">Metal-binding</keyword>
<dbReference type="Proteomes" id="UP001500393">
    <property type="component" value="Unassembled WGS sequence"/>
</dbReference>
<reference evidence="6 7" key="1">
    <citation type="journal article" date="2019" name="Int. J. Syst. Evol. Microbiol.">
        <title>The Global Catalogue of Microorganisms (GCM) 10K type strain sequencing project: providing services to taxonomists for standard genome sequencing and annotation.</title>
        <authorList>
            <consortium name="The Broad Institute Genomics Platform"/>
            <consortium name="The Broad Institute Genome Sequencing Center for Infectious Disease"/>
            <person name="Wu L."/>
            <person name="Ma J."/>
        </authorList>
    </citation>
    <scope>NUCLEOTIDE SEQUENCE [LARGE SCALE GENOMIC DNA]</scope>
    <source>
        <strain evidence="6 7">JCM 14969</strain>
    </source>
</reference>
<dbReference type="Pfam" id="PF09360">
    <property type="entry name" value="zf-CDGSH"/>
    <property type="match status" value="2"/>
</dbReference>
<dbReference type="PANTHER" id="PTHR46491:SF3">
    <property type="entry name" value="CDGSH IRON-SULFUR DOMAIN-CONTAINING PROTEIN 3, MITOCHONDRIAL"/>
    <property type="match status" value="1"/>
</dbReference>
<evidence type="ECO:0000259" key="5">
    <source>
        <dbReference type="SMART" id="SM00704"/>
    </source>
</evidence>
<keyword evidence="1" id="KW-0001">2Fe-2S</keyword>
<accession>A0ABN2DWJ0</accession>
<gene>
    <name evidence="6" type="ORF">GCM10009789_46190</name>
</gene>
<dbReference type="Gene3D" id="3.40.5.90">
    <property type="entry name" value="CDGSH iron-sulfur domain, mitoNEET-type"/>
    <property type="match status" value="2"/>
</dbReference>
<keyword evidence="4" id="KW-0411">Iron-sulfur</keyword>
<evidence type="ECO:0000256" key="2">
    <source>
        <dbReference type="ARBA" id="ARBA00022723"/>
    </source>
</evidence>